<evidence type="ECO:0000256" key="7">
    <source>
        <dbReference type="ARBA" id="ARBA00023146"/>
    </source>
</evidence>
<dbReference type="OrthoDB" id="10264412at2759"/>
<dbReference type="InterPro" id="IPR013155">
    <property type="entry name" value="M/V/L/I-tRNA-synth_anticd-bd"/>
</dbReference>
<keyword evidence="5 9" id="KW-0067">ATP-binding</keyword>
<dbReference type="GO" id="GO:0032543">
    <property type="term" value="P:mitochondrial translation"/>
    <property type="evidence" value="ECO:0007669"/>
    <property type="project" value="TreeGrafter"/>
</dbReference>
<dbReference type="GO" id="GO:0000049">
    <property type="term" value="F:tRNA binding"/>
    <property type="evidence" value="ECO:0007669"/>
    <property type="project" value="InterPro"/>
</dbReference>
<organism evidence="12 13">
    <name type="scientific">Peltaster fructicola</name>
    <dbReference type="NCBI Taxonomy" id="286661"/>
    <lineage>
        <taxon>Eukaryota</taxon>
        <taxon>Fungi</taxon>
        <taxon>Dikarya</taxon>
        <taxon>Ascomycota</taxon>
        <taxon>Pezizomycotina</taxon>
        <taxon>Dothideomycetes</taxon>
        <taxon>Dothideomycetes incertae sedis</taxon>
        <taxon>Peltaster</taxon>
    </lineage>
</organism>
<sequence length="1025" mass="114964">MRLFWPSRTLRAATSSKTPEWSKTLHLPKSTFPARPSAGKLEEYRQRCADDLYEWQRANRPQTVQDKHGRTISNEFILHDGPPYANGAVHVGHALNKILKDLILRTELSQGRRVHYQPGWDCHGLPIELKALQQRKAPTSQAKALKDAPAAEHIAAAKSVALRDTEVRQAARELATKTVEEQKKEFRQWAVMGEWDTPYRTMDKDFELRQLQIFREMVKNDLIFRDYRPVYWSPSSRTALAESELEYDDKHKCTAAFVKMPLVDTRGMLSGLIRSDEPIYAVIWTTTPWTLPANKAIAVKSDMQYSLTRLEDPAGRTESGLYIIGSTRIDHVQSFLPEGWTLTPTGTEISGDTLSSSTKGYHSVFSGETAPIVCADFVTDASGTGLVHIAPGHGMDDYQLCLLKGISPAFAPVNDAGQYTIEVAPALVDQSVLPDLKVETDGTKAILAILQKPADNFTNHTATDTLLLAEHVFTHKNPIDWRTKKPVIVRSTAQWFADVSRINARALESLENVDFIPATGKNRLTSFVQGRSQWCISRQRAWGVPIPVIYHKETDKENASDDVTQHIISTIAQRGTDAWFTDAPDDPAWLPPSLDPAEWVRKRDTMDVWFDSGTSWTSIKARDGQQFSDVYLEGSDQHRGWFQSSLLTKIATQDSGTSPTAPYKKLITHGFTLDADGRKMSKSIGNVISPMEIITGSIFANQSGSKKKKQDSLGPDLLRLWVASCDYTKDVTVSQQAIQTMQQALHKYRVTFKFLLGVLQNSSPTALDYAECPTYDLLILDLLENASARIHSAYKEYRFFDGVREVNHFMNTDLSAFYFEIVKDTLYTGLGADRLRTQRVLSTILNELLQWLSPLTPYLVEEVWEHASNIGTTYPLHQEWLEPYTLPPSAPHISTSAMEVFSAISKAVKAAQEKARTDGKIGSGLACAVELSVKQSVLDEHFWSLQHLRNALVVSELRIADVTTDISPPAWVYEENIDNPAFVPSSKIRVLPPTLEKCPRCWQYNSQSQDALCSRCEEAVSQQSS</sequence>
<keyword evidence="7 9" id="KW-0030">Aminoacyl-tRNA synthetase</keyword>
<dbReference type="GO" id="GO:0005524">
    <property type="term" value="F:ATP binding"/>
    <property type="evidence" value="ECO:0007669"/>
    <property type="project" value="UniProtKB-KW"/>
</dbReference>
<dbReference type="PANTHER" id="PTHR42765">
    <property type="entry name" value="SOLEUCYL-TRNA SYNTHETASE"/>
    <property type="match status" value="1"/>
</dbReference>
<keyword evidence="13" id="KW-1185">Reference proteome</keyword>
<accession>A0A6H0XT04</accession>
<evidence type="ECO:0000256" key="8">
    <source>
        <dbReference type="ARBA" id="ARBA00032665"/>
    </source>
</evidence>
<feature type="domain" description="Methionyl/Valyl/Leucyl/Isoleucyl-tRNA synthetase anticodon-binding" evidence="11">
    <location>
        <begin position="778"/>
        <end position="928"/>
    </location>
</feature>
<dbReference type="Gene3D" id="3.40.50.620">
    <property type="entry name" value="HUPs"/>
    <property type="match status" value="2"/>
</dbReference>
<evidence type="ECO:0000256" key="1">
    <source>
        <dbReference type="ARBA" id="ARBA00005594"/>
    </source>
</evidence>
<dbReference type="InterPro" id="IPR002301">
    <property type="entry name" value="Ile-tRNA-ligase"/>
</dbReference>
<feature type="domain" description="Aminoacyl-tRNA synthetase class Ia" evidence="10">
    <location>
        <begin position="55"/>
        <end position="733"/>
    </location>
</feature>
<evidence type="ECO:0000256" key="2">
    <source>
        <dbReference type="ARBA" id="ARBA00013165"/>
    </source>
</evidence>
<name>A0A6H0XT04_9PEZI</name>
<keyword evidence="3 9" id="KW-0436">Ligase</keyword>
<dbReference type="Gene3D" id="3.90.740.10">
    <property type="entry name" value="Valyl/Leucyl/Isoleucyl-tRNA synthetase, editing domain"/>
    <property type="match status" value="1"/>
</dbReference>
<reference evidence="12 13" key="1">
    <citation type="journal article" date="2016" name="Sci. Rep.">
        <title>Peltaster fructicola genome reveals evolution from an invasive phytopathogen to an ectophytic parasite.</title>
        <authorList>
            <person name="Xu C."/>
            <person name="Chen H."/>
            <person name="Gleason M.L."/>
            <person name="Xu J.R."/>
            <person name="Liu H."/>
            <person name="Zhang R."/>
            <person name="Sun G."/>
        </authorList>
    </citation>
    <scope>NUCLEOTIDE SEQUENCE [LARGE SCALE GENOMIC DNA]</scope>
    <source>
        <strain evidence="12 13">LNHT1506</strain>
    </source>
</reference>
<evidence type="ECO:0000256" key="3">
    <source>
        <dbReference type="ARBA" id="ARBA00022598"/>
    </source>
</evidence>
<evidence type="ECO:0000313" key="12">
    <source>
        <dbReference type="EMBL" id="QIW97805.1"/>
    </source>
</evidence>
<dbReference type="GO" id="GO:0006428">
    <property type="term" value="P:isoleucyl-tRNA aminoacylation"/>
    <property type="evidence" value="ECO:0007669"/>
    <property type="project" value="InterPro"/>
</dbReference>
<dbReference type="InterPro" id="IPR033708">
    <property type="entry name" value="Anticodon_Ile_BEm"/>
</dbReference>
<dbReference type="EC" id="6.1.1.5" evidence="2"/>
<dbReference type="Pfam" id="PF08264">
    <property type="entry name" value="Anticodon_1"/>
    <property type="match status" value="1"/>
</dbReference>
<dbReference type="InterPro" id="IPR009080">
    <property type="entry name" value="tRNAsynth_Ia_anticodon-bd"/>
</dbReference>
<dbReference type="InterPro" id="IPR002300">
    <property type="entry name" value="aa-tRNA-synth_Ia"/>
</dbReference>
<dbReference type="InterPro" id="IPR050081">
    <property type="entry name" value="Ile-tRNA_ligase"/>
</dbReference>
<dbReference type="Gene3D" id="1.10.730.20">
    <property type="match status" value="1"/>
</dbReference>
<dbReference type="GO" id="GO:0005739">
    <property type="term" value="C:mitochondrion"/>
    <property type="evidence" value="ECO:0007669"/>
    <property type="project" value="TreeGrafter"/>
</dbReference>
<dbReference type="EMBL" id="CP051140">
    <property type="protein sequence ID" value="QIW97805.1"/>
    <property type="molecule type" value="Genomic_DNA"/>
</dbReference>
<dbReference type="PANTHER" id="PTHR42765:SF1">
    <property type="entry name" value="ISOLEUCINE--TRNA LIGASE, MITOCHONDRIAL"/>
    <property type="match status" value="1"/>
</dbReference>
<dbReference type="AlphaFoldDB" id="A0A6H0XT04"/>
<evidence type="ECO:0000256" key="6">
    <source>
        <dbReference type="ARBA" id="ARBA00022917"/>
    </source>
</evidence>
<evidence type="ECO:0000313" key="13">
    <source>
        <dbReference type="Proteomes" id="UP000503462"/>
    </source>
</evidence>
<dbReference type="PROSITE" id="PS00178">
    <property type="entry name" value="AA_TRNA_LIGASE_I"/>
    <property type="match status" value="1"/>
</dbReference>
<keyword evidence="4 9" id="KW-0547">Nucleotide-binding</keyword>
<dbReference type="SUPFAM" id="SSF50677">
    <property type="entry name" value="ValRS/IleRS/LeuRS editing domain"/>
    <property type="match status" value="1"/>
</dbReference>
<dbReference type="GO" id="GO:0002161">
    <property type="term" value="F:aminoacyl-tRNA deacylase activity"/>
    <property type="evidence" value="ECO:0007669"/>
    <property type="project" value="InterPro"/>
</dbReference>
<dbReference type="Pfam" id="PF00133">
    <property type="entry name" value="tRNA-synt_1"/>
    <property type="match status" value="1"/>
</dbReference>
<proteinExistence type="inferred from homology"/>
<evidence type="ECO:0000259" key="10">
    <source>
        <dbReference type="Pfam" id="PF00133"/>
    </source>
</evidence>
<dbReference type="InterPro" id="IPR014729">
    <property type="entry name" value="Rossmann-like_a/b/a_fold"/>
</dbReference>
<evidence type="ECO:0000256" key="4">
    <source>
        <dbReference type="ARBA" id="ARBA00022741"/>
    </source>
</evidence>
<comment type="similarity">
    <text evidence="1 9">Belongs to the class-I aminoacyl-tRNA synthetase family.</text>
</comment>
<dbReference type="Proteomes" id="UP000503462">
    <property type="component" value="Chromosome 2"/>
</dbReference>
<dbReference type="CDD" id="cd07960">
    <property type="entry name" value="Anticodon_Ia_Ile_BEm"/>
    <property type="match status" value="1"/>
</dbReference>
<dbReference type="InterPro" id="IPR001412">
    <property type="entry name" value="aa-tRNA-synth_I_CS"/>
</dbReference>
<evidence type="ECO:0000256" key="9">
    <source>
        <dbReference type="RuleBase" id="RU363035"/>
    </source>
</evidence>
<protein>
    <recommendedName>
        <fullName evidence="2">isoleucine--tRNA ligase</fullName>
        <ecNumber evidence="2">6.1.1.5</ecNumber>
    </recommendedName>
    <alternativeName>
        <fullName evidence="8">Isoleucyl-tRNA synthetase</fullName>
    </alternativeName>
</protein>
<keyword evidence="6 9" id="KW-0648">Protein biosynthesis</keyword>
<dbReference type="SUPFAM" id="SSF47323">
    <property type="entry name" value="Anticodon-binding domain of a subclass of class I aminoacyl-tRNA synthetases"/>
    <property type="match status" value="1"/>
</dbReference>
<dbReference type="GO" id="GO:0004822">
    <property type="term" value="F:isoleucine-tRNA ligase activity"/>
    <property type="evidence" value="ECO:0007669"/>
    <property type="project" value="UniProtKB-EC"/>
</dbReference>
<gene>
    <name evidence="12" type="ORF">AMS68_003323</name>
</gene>
<evidence type="ECO:0000256" key="5">
    <source>
        <dbReference type="ARBA" id="ARBA00022840"/>
    </source>
</evidence>
<dbReference type="SUPFAM" id="SSF52374">
    <property type="entry name" value="Nucleotidylyl transferase"/>
    <property type="match status" value="1"/>
</dbReference>
<dbReference type="PRINTS" id="PR00984">
    <property type="entry name" value="TRNASYNTHILE"/>
</dbReference>
<evidence type="ECO:0000259" key="11">
    <source>
        <dbReference type="Pfam" id="PF08264"/>
    </source>
</evidence>
<dbReference type="NCBIfam" id="TIGR00392">
    <property type="entry name" value="ileS"/>
    <property type="match status" value="1"/>
</dbReference>
<dbReference type="InterPro" id="IPR009008">
    <property type="entry name" value="Val/Leu/Ile-tRNA-synth_edit"/>
</dbReference>